<organism evidence="2 3">
    <name type="scientific">Gulo gulo</name>
    <name type="common">Wolverine</name>
    <name type="synonym">Gluton</name>
    <dbReference type="NCBI Taxonomy" id="48420"/>
    <lineage>
        <taxon>Eukaryota</taxon>
        <taxon>Metazoa</taxon>
        <taxon>Chordata</taxon>
        <taxon>Craniata</taxon>
        <taxon>Vertebrata</taxon>
        <taxon>Euteleostomi</taxon>
        <taxon>Mammalia</taxon>
        <taxon>Eutheria</taxon>
        <taxon>Laurasiatheria</taxon>
        <taxon>Carnivora</taxon>
        <taxon>Caniformia</taxon>
        <taxon>Musteloidea</taxon>
        <taxon>Mustelidae</taxon>
        <taxon>Guloninae</taxon>
        <taxon>Gulo</taxon>
    </lineage>
</organism>
<protein>
    <submittedName>
        <fullName evidence="2">Uncharacterized protein</fullName>
    </submittedName>
</protein>
<sequence length="52" mass="6407">MKFKSKFGEHTSRKFQSKKKQQPRKCYVQNMLIVRQDSLRTKYIYKLSGSWY</sequence>
<accession>A0A9X9PUT2</accession>
<reference evidence="2 3" key="1">
    <citation type="submission" date="2018-10" db="EMBL/GenBank/DDBJ databases">
        <authorList>
            <person name="Ekblom R."/>
            <person name="Jareborg N."/>
        </authorList>
    </citation>
    <scope>NUCLEOTIDE SEQUENCE [LARGE SCALE GENOMIC DNA]</scope>
    <source>
        <tissue evidence="2">Muscle</tissue>
    </source>
</reference>
<name>A0A9X9PUT2_GULGU</name>
<evidence type="ECO:0000256" key="1">
    <source>
        <dbReference type="SAM" id="MobiDB-lite"/>
    </source>
</evidence>
<dbReference type="EMBL" id="CYRY02002381">
    <property type="protein sequence ID" value="VCW67063.1"/>
    <property type="molecule type" value="Genomic_DNA"/>
</dbReference>
<evidence type="ECO:0000313" key="3">
    <source>
        <dbReference type="Proteomes" id="UP000269945"/>
    </source>
</evidence>
<feature type="compositionally biased region" description="Basic and acidic residues" evidence="1">
    <location>
        <begin position="1"/>
        <end position="12"/>
    </location>
</feature>
<dbReference type="AlphaFoldDB" id="A0A9X9PUT2"/>
<proteinExistence type="predicted"/>
<comment type="caution">
    <text evidence="2">The sequence shown here is derived from an EMBL/GenBank/DDBJ whole genome shotgun (WGS) entry which is preliminary data.</text>
</comment>
<keyword evidence="3" id="KW-1185">Reference proteome</keyword>
<evidence type="ECO:0000313" key="2">
    <source>
        <dbReference type="EMBL" id="VCW67063.1"/>
    </source>
</evidence>
<gene>
    <name evidence="2" type="ORF">BN2614_LOCUS1</name>
</gene>
<dbReference type="Proteomes" id="UP000269945">
    <property type="component" value="Unassembled WGS sequence"/>
</dbReference>
<feature type="region of interest" description="Disordered" evidence="1">
    <location>
        <begin position="1"/>
        <end position="23"/>
    </location>
</feature>
<feature type="compositionally biased region" description="Basic residues" evidence="1">
    <location>
        <begin position="13"/>
        <end position="23"/>
    </location>
</feature>